<evidence type="ECO:0000313" key="2">
    <source>
        <dbReference type="Proteomes" id="UP001140217"/>
    </source>
</evidence>
<evidence type="ECO:0000313" key="1">
    <source>
        <dbReference type="EMBL" id="KAJ2785899.1"/>
    </source>
</evidence>
<comment type="caution">
    <text evidence="1">The sequence shown here is derived from an EMBL/GenBank/DDBJ whole genome shotgun (WGS) entry which is preliminary data.</text>
</comment>
<dbReference type="Proteomes" id="UP001140217">
    <property type="component" value="Unassembled WGS sequence"/>
</dbReference>
<keyword evidence="2" id="KW-1185">Reference proteome</keyword>
<accession>A0A9W8HIY1</accession>
<dbReference type="OrthoDB" id="5573673at2759"/>
<sequence>MSARSRLLAVVAAQKRREADAARAESDLLYLRDIHLAAAIQQLAHQQHQQHRAALHALLQTSAHVSDDGSICILLHDHCLGSGWLGKAALASTAAQQQLEATAVPEPCGAGSVFRFRVPTLCDEWRIQLSLVFDPQYDVPGFVRTPVAVHVDSHHIDALDAAVPCTDLPPHRHCRGQDAELDLPCLCEIWLSMAGQKEPGQPKPDLHPLARPLLLALLFDALPPQPHRRVAAILAGSYSAEFCMPGAADQRDAVTLMCVPEHGRLALRIRSHNPVAFSAAVAAVAARLLLLLLGRDAGPCAQALGDLQAKHARLAAALARGSEEAPAAHADFVLVEDVEPTAILALGERE</sequence>
<dbReference type="AlphaFoldDB" id="A0A9W8HIY1"/>
<dbReference type="EMBL" id="JANBUL010000006">
    <property type="protein sequence ID" value="KAJ2785899.1"/>
    <property type="molecule type" value="Genomic_DNA"/>
</dbReference>
<protein>
    <submittedName>
        <fullName evidence="1">Uncharacterized protein</fullName>
    </submittedName>
</protein>
<organism evidence="1 2">
    <name type="scientific">Coemansia javaensis</name>
    <dbReference type="NCBI Taxonomy" id="2761396"/>
    <lineage>
        <taxon>Eukaryota</taxon>
        <taxon>Fungi</taxon>
        <taxon>Fungi incertae sedis</taxon>
        <taxon>Zoopagomycota</taxon>
        <taxon>Kickxellomycotina</taxon>
        <taxon>Kickxellomycetes</taxon>
        <taxon>Kickxellales</taxon>
        <taxon>Kickxellaceae</taxon>
        <taxon>Coemansia</taxon>
    </lineage>
</organism>
<reference evidence="1" key="1">
    <citation type="submission" date="2022-07" db="EMBL/GenBank/DDBJ databases">
        <title>Phylogenomic reconstructions and comparative analyses of Kickxellomycotina fungi.</title>
        <authorList>
            <person name="Reynolds N.K."/>
            <person name="Stajich J.E."/>
            <person name="Barry K."/>
            <person name="Grigoriev I.V."/>
            <person name="Crous P."/>
            <person name="Smith M.E."/>
        </authorList>
    </citation>
    <scope>NUCLEOTIDE SEQUENCE</scope>
    <source>
        <strain evidence="1">NBRC 105414</strain>
    </source>
</reference>
<name>A0A9W8HIY1_9FUNG</name>
<proteinExistence type="predicted"/>
<gene>
    <name evidence="1" type="ORF">H4R18_000288</name>
</gene>